<dbReference type="EMBL" id="JAFIRA010000001">
    <property type="protein sequence ID" value="MCJ2541370.1"/>
    <property type="molecule type" value="Genomic_DNA"/>
</dbReference>
<dbReference type="Pfam" id="PF01627">
    <property type="entry name" value="Hpt"/>
    <property type="match status" value="1"/>
</dbReference>
<evidence type="ECO:0000256" key="1">
    <source>
        <dbReference type="ARBA" id="ARBA00023125"/>
    </source>
</evidence>
<evidence type="ECO:0000256" key="2">
    <source>
        <dbReference type="PROSITE-ProRule" id="PRU00169"/>
    </source>
</evidence>
<feature type="domain" description="Response regulatory" evidence="4">
    <location>
        <begin position="464"/>
        <end position="579"/>
    </location>
</feature>
<reference evidence="6" key="1">
    <citation type="submission" date="2021-02" db="EMBL/GenBank/DDBJ databases">
        <title>The CRISPR/cas machinery reduction and long-range gene transfer in the hot spring cyanobacterium Synechococcus.</title>
        <authorList>
            <person name="Dvorak P."/>
            <person name="Jahodarova E."/>
            <person name="Hasler P."/>
            <person name="Poulickova A."/>
        </authorList>
    </citation>
    <scope>NUCLEOTIDE SEQUENCE</scope>
    <source>
        <strain evidence="6">Rupite</strain>
    </source>
</reference>
<dbReference type="Gene3D" id="3.40.50.2300">
    <property type="match status" value="3"/>
</dbReference>
<dbReference type="SUPFAM" id="SSF52172">
    <property type="entry name" value="CheY-like"/>
    <property type="match status" value="3"/>
</dbReference>
<feature type="modified residue" description="4-aspartylphosphate" evidence="2">
    <location>
        <position position="512"/>
    </location>
</feature>
<evidence type="ECO:0000256" key="3">
    <source>
        <dbReference type="PROSITE-ProRule" id="PRU01091"/>
    </source>
</evidence>
<proteinExistence type="predicted"/>
<sequence length="596" mass="66828">MKIVLVEDDQALAQLISDRLRKEHYLVEMATNGLEGLKLARVTAADLWIIDIELPKLNGFQLCQHLRQQGIQAPILLLTARRGETDLVMGFNLGADDYLVKPFQISELLVRVRALLRRPRQLQNALLSWGILELSTETATVTYGGKPVSLRPKEYKLLEILMRHGRQMLSYEQLFDQLWTLEETPNKESLKAHIKGLRQALRQVDAPPDIIEAIRGLGVRLNPTYEAAELENPEPSLLLPQLQEAWPSFKPKMVERIQLIETALSQWQVDQLTAELREQARSAAHTLAGSLGTFGFSNGTQLAQELEEGLSSSVYPLQRLQEKLLQLRKELERDPFVTPSEEDLFLLLLGSNPETLAILKSFSSQAGGIRVEQVACPCDAKLLMGSVDVLLLDLTHPKAEEQGIHLAHRYGIPYILMLREDQLTARIEARQKGAAGCVPSPCPPELLLQTVRRAAQTVKALPIKVLAVDDDPHFLEILQILCGNLCQLTVLQDPREFWPILQSTLPDVLLLDVKMPHFSGIDLCHAVRTDVRFDRIPILMMTAYPQELSAAEALEMGANDCLNKPLHSQDLRRRLARYQFFATSAAASGGDPLRTV</sequence>
<organism evidence="6 7">
    <name type="scientific">Thermostichus vulcanus str. 'Rupite'</name>
    <dbReference type="NCBI Taxonomy" id="2813851"/>
    <lineage>
        <taxon>Bacteria</taxon>
        <taxon>Bacillati</taxon>
        <taxon>Cyanobacteriota</taxon>
        <taxon>Cyanophyceae</taxon>
        <taxon>Thermostichales</taxon>
        <taxon>Thermostichaceae</taxon>
        <taxon>Thermostichus</taxon>
    </lineage>
</organism>
<keyword evidence="7" id="KW-1185">Reference proteome</keyword>
<dbReference type="Pfam" id="PF00486">
    <property type="entry name" value="Trans_reg_C"/>
    <property type="match status" value="1"/>
</dbReference>
<evidence type="ECO:0000313" key="7">
    <source>
        <dbReference type="Proteomes" id="UP000830835"/>
    </source>
</evidence>
<dbReference type="CDD" id="cd00383">
    <property type="entry name" value="trans_reg_C"/>
    <property type="match status" value="1"/>
</dbReference>
<dbReference type="Gene3D" id="1.20.120.160">
    <property type="entry name" value="HPT domain"/>
    <property type="match status" value="1"/>
</dbReference>
<keyword evidence="2" id="KW-0597">Phosphoprotein</keyword>
<dbReference type="InterPro" id="IPR008207">
    <property type="entry name" value="Sig_transdc_His_kin_Hpt_dom"/>
</dbReference>
<dbReference type="RefSeq" id="WP_244348371.1">
    <property type="nucleotide sequence ID" value="NZ_JAFIRA010000001.1"/>
</dbReference>
<dbReference type="InterPro" id="IPR001789">
    <property type="entry name" value="Sig_transdc_resp-reg_receiver"/>
</dbReference>
<feature type="domain" description="Response regulatory" evidence="4">
    <location>
        <begin position="345"/>
        <end position="455"/>
    </location>
</feature>
<dbReference type="PANTHER" id="PTHR48111">
    <property type="entry name" value="REGULATOR OF RPOS"/>
    <property type="match status" value="1"/>
</dbReference>
<dbReference type="Proteomes" id="UP000830835">
    <property type="component" value="Unassembled WGS sequence"/>
</dbReference>
<dbReference type="InterPro" id="IPR036641">
    <property type="entry name" value="HPT_dom_sf"/>
</dbReference>
<dbReference type="SMART" id="SM00862">
    <property type="entry name" value="Trans_reg_C"/>
    <property type="match status" value="1"/>
</dbReference>
<comment type="caution">
    <text evidence="6">The sequence shown here is derived from an EMBL/GenBank/DDBJ whole genome shotgun (WGS) entry which is preliminary data.</text>
</comment>
<dbReference type="InterPro" id="IPR039420">
    <property type="entry name" value="WalR-like"/>
</dbReference>
<protein>
    <submittedName>
        <fullName evidence="6">Response regulator</fullName>
    </submittedName>
</protein>
<dbReference type="InterPro" id="IPR001867">
    <property type="entry name" value="OmpR/PhoB-type_DNA-bd"/>
</dbReference>
<dbReference type="Gene3D" id="6.10.250.690">
    <property type="match status" value="1"/>
</dbReference>
<dbReference type="PROSITE" id="PS50110">
    <property type="entry name" value="RESPONSE_REGULATORY"/>
    <property type="match status" value="3"/>
</dbReference>
<dbReference type="SUPFAM" id="SSF47226">
    <property type="entry name" value="Histidine-containing phosphotransfer domain, HPT domain"/>
    <property type="match status" value="1"/>
</dbReference>
<dbReference type="InterPro" id="IPR036388">
    <property type="entry name" value="WH-like_DNA-bd_sf"/>
</dbReference>
<dbReference type="InterPro" id="IPR011006">
    <property type="entry name" value="CheY-like_superfamily"/>
</dbReference>
<evidence type="ECO:0000313" key="6">
    <source>
        <dbReference type="EMBL" id="MCJ2541370.1"/>
    </source>
</evidence>
<dbReference type="PROSITE" id="PS51755">
    <property type="entry name" value="OMPR_PHOB"/>
    <property type="match status" value="1"/>
</dbReference>
<feature type="modified residue" description="4-aspartylphosphate" evidence="2">
    <location>
        <position position="393"/>
    </location>
</feature>
<feature type="domain" description="Response regulatory" evidence="4">
    <location>
        <begin position="2"/>
        <end position="116"/>
    </location>
</feature>
<evidence type="ECO:0000259" key="4">
    <source>
        <dbReference type="PROSITE" id="PS50110"/>
    </source>
</evidence>
<name>A0ABT0C6G0_THEVL</name>
<dbReference type="PANTHER" id="PTHR48111:SF15">
    <property type="entry name" value="OMPR SUBFAMILY"/>
    <property type="match status" value="1"/>
</dbReference>
<feature type="domain" description="OmpR/PhoB-type" evidence="5">
    <location>
        <begin position="124"/>
        <end position="223"/>
    </location>
</feature>
<dbReference type="Gene3D" id="1.10.10.10">
    <property type="entry name" value="Winged helix-like DNA-binding domain superfamily/Winged helix DNA-binding domain"/>
    <property type="match status" value="1"/>
</dbReference>
<keyword evidence="1 3" id="KW-0238">DNA-binding</keyword>
<feature type="modified residue" description="4-aspartylphosphate" evidence="2">
    <location>
        <position position="51"/>
    </location>
</feature>
<dbReference type="SMART" id="SM00448">
    <property type="entry name" value="REC"/>
    <property type="match status" value="3"/>
</dbReference>
<dbReference type="Pfam" id="PF00072">
    <property type="entry name" value="Response_reg"/>
    <property type="match status" value="2"/>
</dbReference>
<evidence type="ECO:0000259" key="5">
    <source>
        <dbReference type="PROSITE" id="PS51755"/>
    </source>
</evidence>
<gene>
    <name evidence="6" type="ORF">JX360_00365</name>
</gene>
<dbReference type="CDD" id="cd00156">
    <property type="entry name" value="REC"/>
    <property type="match status" value="1"/>
</dbReference>
<accession>A0ABT0C6G0</accession>
<feature type="DNA-binding region" description="OmpR/PhoB-type" evidence="3">
    <location>
        <begin position="124"/>
        <end position="223"/>
    </location>
</feature>